<dbReference type="AlphaFoldDB" id="B2W1H3"/>
<dbReference type="HOGENOM" id="CLU_2484446_0_0_1"/>
<evidence type="ECO:0000313" key="2">
    <source>
        <dbReference type="Proteomes" id="UP000001471"/>
    </source>
</evidence>
<proteinExistence type="predicted"/>
<gene>
    <name evidence="1" type="ORF">PTRG_04308</name>
</gene>
<dbReference type="EMBL" id="DS231617">
    <property type="protein sequence ID" value="EDU47146.1"/>
    <property type="molecule type" value="Genomic_DNA"/>
</dbReference>
<organism evidence="1 2">
    <name type="scientific">Pyrenophora tritici-repentis (strain Pt-1C-BFP)</name>
    <name type="common">Wheat tan spot fungus</name>
    <name type="synonym">Drechslera tritici-repentis</name>
    <dbReference type="NCBI Taxonomy" id="426418"/>
    <lineage>
        <taxon>Eukaryota</taxon>
        <taxon>Fungi</taxon>
        <taxon>Dikarya</taxon>
        <taxon>Ascomycota</taxon>
        <taxon>Pezizomycotina</taxon>
        <taxon>Dothideomycetes</taxon>
        <taxon>Pleosporomycetidae</taxon>
        <taxon>Pleosporales</taxon>
        <taxon>Pleosporineae</taxon>
        <taxon>Pleosporaceae</taxon>
        <taxon>Pyrenophora</taxon>
    </lineage>
</organism>
<dbReference type="InParanoid" id="B2W1H3"/>
<dbReference type="Proteomes" id="UP000001471">
    <property type="component" value="Unassembled WGS sequence"/>
</dbReference>
<reference evidence="2" key="1">
    <citation type="journal article" date="2013" name="G3 (Bethesda)">
        <title>Comparative genomics of a plant-pathogenic fungus, Pyrenophora tritici-repentis, reveals transduplication and the impact of repeat elements on pathogenicity and population divergence.</title>
        <authorList>
            <person name="Manning V.A."/>
            <person name="Pandelova I."/>
            <person name="Dhillon B."/>
            <person name="Wilhelm L.J."/>
            <person name="Goodwin S.B."/>
            <person name="Berlin A.M."/>
            <person name="Figueroa M."/>
            <person name="Freitag M."/>
            <person name="Hane J.K."/>
            <person name="Henrissat B."/>
            <person name="Holman W.H."/>
            <person name="Kodira C.D."/>
            <person name="Martin J."/>
            <person name="Oliver R.P."/>
            <person name="Robbertse B."/>
            <person name="Schackwitz W."/>
            <person name="Schwartz D.C."/>
            <person name="Spatafora J.W."/>
            <person name="Turgeon B.G."/>
            <person name="Yandava C."/>
            <person name="Young S."/>
            <person name="Zhou S."/>
            <person name="Zeng Q."/>
            <person name="Grigoriev I.V."/>
            <person name="Ma L.-J."/>
            <person name="Ciuffetti L.M."/>
        </authorList>
    </citation>
    <scope>NUCLEOTIDE SEQUENCE [LARGE SCALE GENOMIC DNA]</scope>
    <source>
        <strain evidence="2">Pt-1C-BFP</strain>
    </source>
</reference>
<name>B2W1H3_PYRTR</name>
<sequence>MRQDCGRGCGQVRLGVVLRGSVESQGAAVLGQCLGRKLSQDAHARAPPPVWPWAVDEGPWLRTPKKPPSSLCVFWKTHALALASRRD</sequence>
<accession>B2W1H3</accession>
<protein>
    <submittedName>
        <fullName evidence="1">Uncharacterized protein</fullName>
    </submittedName>
</protein>
<evidence type="ECO:0000313" key="1">
    <source>
        <dbReference type="EMBL" id="EDU47146.1"/>
    </source>
</evidence>